<dbReference type="EMBL" id="GG698902">
    <property type="protein sequence ID" value="EEU43736.1"/>
    <property type="molecule type" value="Genomic_DNA"/>
</dbReference>
<dbReference type="Gene3D" id="3.40.50.1460">
    <property type="match status" value="1"/>
</dbReference>
<dbReference type="AlphaFoldDB" id="C7YWZ0"/>
<evidence type="ECO:0000313" key="4">
    <source>
        <dbReference type="Proteomes" id="UP000005206"/>
    </source>
</evidence>
<organism evidence="3 4">
    <name type="scientific">Fusarium vanettenii (strain ATCC MYA-4622 / CBS 123669 / FGSC 9596 / NRRL 45880 / 77-13-4)</name>
    <name type="common">Fusarium solani subsp. pisi</name>
    <dbReference type="NCBI Taxonomy" id="660122"/>
    <lineage>
        <taxon>Eukaryota</taxon>
        <taxon>Fungi</taxon>
        <taxon>Dikarya</taxon>
        <taxon>Ascomycota</taxon>
        <taxon>Pezizomycotina</taxon>
        <taxon>Sordariomycetes</taxon>
        <taxon>Hypocreomycetidae</taxon>
        <taxon>Hypocreales</taxon>
        <taxon>Nectriaceae</taxon>
        <taxon>Fusarium</taxon>
        <taxon>Fusarium solani species complex</taxon>
        <taxon>Fusarium vanettenii</taxon>
    </lineage>
</organism>
<comment type="similarity">
    <text evidence="1">Belongs to the peptidase C14B family.</text>
</comment>
<feature type="domain" description="Peptidase C14 caspase" evidence="2">
    <location>
        <begin position="91"/>
        <end position="360"/>
    </location>
</feature>
<dbReference type="eggNOG" id="KOG1546">
    <property type="taxonomic scope" value="Eukaryota"/>
</dbReference>
<dbReference type="VEuPathDB" id="FungiDB:NECHADRAFT_101119"/>
<evidence type="ECO:0000256" key="1">
    <source>
        <dbReference type="ARBA" id="ARBA00009005"/>
    </source>
</evidence>
<dbReference type="PANTHER" id="PTHR48104">
    <property type="entry name" value="METACASPASE-4"/>
    <property type="match status" value="1"/>
</dbReference>
<protein>
    <recommendedName>
        <fullName evidence="2">Peptidase C14 caspase domain-containing protein</fullName>
    </recommendedName>
</protein>
<dbReference type="InterPro" id="IPR050452">
    <property type="entry name" value="Metacaspase"/>
</dbReference>
<sequence length="736" mass="81566">MTNPEHRSPSPEFTDAVKLPWVASYDSFEQTSGFHVGDKVHLRNSNGTLSGPYLIATLPAPGKCTLSFENGQPVGNGEIDTMSADTAPITHYALLVGIACYPGDQSLKGYVNDVQELEKCLRKDRKNLDIKTLTATPAAPTSPVAPARPVTQESCYPTEDEAFLPTYDNVWLNLNSIISRASSGDFVYIHFSGHGTKGKPGIHYLHGQGLGVLLKAAVDKGLKLTLVLDCCYSGSVVRNDEVSRCLPYDSEVDKKYPPFQWPAALTADSAVSYPTKRGASMGINWLINPTEYTVFAACGPSEPSGEIKIKGKHHGILSWFLIRAFGKMGRVGGRPHHIYAHLCARFRERKPPDQKPMLYGSKRLGFFEDLTAELYAVPIPIIKDGPLLLLDAGEAHGVCEGDKFGLCSVDDDQSEDATQKKEIFEVTNVRPLVSELSAVSPRTLSHSPLRKYPVRLQVPSQSNHAWRTAIQERPSLYVTMGDTTPSDLFTLHVRVISKEAYEIRDASNNLLANLPPPISDLEEDPSFLMDIIEHLVRYEMVKNLSNKSPSQNFIESFHVQLCDETSGKTFLPGCLHNGLLHPPCSHPECVVKIEEDAELCLMVRNEGGKGQNLSLHVFNLDAFWEVENMLRGDHHVLPPPLTNTSVKDFPSGTDGEWRKTMEMTIPQELKDRGETQCEDIIKVFVTRQPTSFMCLELPPIGDICGRRKAKSSRGGSQHYESDDWAVLNFRIRTVAK</sequence>
<gene>
    <name evidence="3" type="ORF">NECHADRAFT_101119</name>
</gene>
<dbReference type="OrthoDB" id="3223806at2759"/>
<reference evidence="3 4" key="1">
    <citation type="journal article" date="2009" name="PLoS Genet.">
        <title>The genome of Nectria haematococca: contribution of supernumerary chromosomes to gene expansion.</title>
        <authorList>
            <person name="Coleman J.J."/>
            <person name="Rounsley S.D."/>
            <person name="Rodriguez-Carres M."/>
            <person name="Kuo A."/>
            <person name="Wasmann C.C."/>
            <person name="Grimwood J."/>
            <person name="Schmutz J."/>
            <person name="Taga M."/>
            <person name="White G.J."/>
            <person name="Zhou S."/>
            <person name="Schwartz D.C."/>
            <person name="Freitag M."/>
            <person name="Ma L.J."/>
            <person name="Danchin E.G."/>
            <person name="Henrissat B."/>
            <person name="Coutinho P.M."/>
            <person name="Nelson D.R."/>
            <person name="Straney D."/>
            <person name="Napoli C.A."/>
            <person name="Barker B.M."/>
            <person name="Gribskov M."/>
            <person name="Rep M."/>
            <person name="Kroken S."/>
            <person name="Molnar I."/>
            <person name="Rensing C."/>
            <person name="Kennell J.C."/>
            <person name="Zamora J."/>
            <person name="Farman M.L."/>
            <person name="Selker E.U."/>
            <person name="Salamov A."/>
            <person name="Shapiro H."/>
            <person name="Pangilinan J."/>
            <person name="Lindquist E."/>
            <person name="Lamers C."/>
            <person name="Grigoriev I.V."/>
            <person name="Geiser D.M."/>
            <person name="Covert S.F."/>
            <person name="Temporini E."/>
            <person name="Vanetten H.D."/>
        </authorList>
    </citation>
    <scope>NUCLEOTIDE SEQUENCE [LARGE SCALE GENOMIC DNA]</scope>
    <source>
        <strain evidence="4">ATCC MYA-4622 / CBS 123669 / FGSC 9596 / NRRL 45880 / 77-13-4</strain>
    </source>
</reference>
<dbReference type="GO" id="GO:0006508">
    <property type="term" value="P:proteolysis"/>
    <property type="evidence" value="ECO:0007669"/>
    <property type="project" value="InterPro"/>
</dbReference>
<dbReference type="GO" id="GO:0005737">
    <property type="term" value="C:cytoplasm"/>
    <property type="evidence" value="ECO:0007669"/>
    <property type="project" value="TreeGrafter"/>
</dbReference>
<dbReference type="GeneID" id="9666580"/>
<proteinExistence type="inferred from homology"/>
<name>C7YWZ0_FUSV7</name>
<dbReference type="OMA" id="IHRHLCA"/>
<dbReference type="InParanoid" id="C7YWZ0"/>
<dbReference type="GO" id="GO:0004197">
    <property type="term" value="F:cysteine-type endopeptidase activity"/>
    <property type="evidence" value="ECO:0007669"/>
    <property type="project" value="InterPro"/>
</dbReference>
<dbReference type="PANTHER" id="PTHR48104:SF30">
    <property type="entry name" value="METACASPASE-1"/>
    <property type="match status" value="1"/>
</dbReference>
<accession>C7YWZ0</accession>
<dbReference type="HOGENOM" id="CLU_016732_1_0_1"/>
<dbReference type="RefSeq" id="XP_003049449.1">
    <property type="nucleotide sequence ID" value="XM_003049403.1"/>
</dbReference>
<dbReference type="Proteomes" id="UP000005206">
    <property type="component" value="Chromosome 7"/>
</dbReference>
<keyword evidence="4" id="KW-1185">Reference proteome</keyword>
<dbReference type="KEGG" id="nhe:NECHADRAFT_101119"/>
<dbReference type="InterPro" id="IPR011600">
    <property type="entry name" value="Pept_C14_caspase"/>
</dbReference>
<dbReference type="Pfam" id="PF00656">
    <property type="entry name" value="Peptidase_C14"/>
    <property type="match status" value="1"/>
</dbReference>
<evidence type="ECO:0000259" key="2">
    <source>
        <dbReference type="Pfam" id="PF00656"/>
    </source>
</evidence>
<evidence type="ECO:0000313" key="3">
    <source>
        <dbReference type="EMBL" id="EEU43736.1"/>
    </source>
</evidence>